<accession>A0A1I6GF60</accession>
<reference evidence="2" key="1">
    <citation type="submission" date="2016-10" db="EMBL/GenBank/DDBJ databases">
        <authorList>
            <person name="Varghese N."/>
            <person name="Submissions S."/>
        </authorList>
    </citation>
    <scope>NUCLEOTIDE SEQUENCE [LARGE SCALE GENOMIC DNA]</scope>
    <source>
        <strain evidence="2">DSM 26921</strain>
    </source>
</reference>
<organism evidence="1 2">
    <name type="scientific">Litoreibacter janthinus</name>
    <dbReference type="NCBI Taxonomy" id="670154"/>
    <lineage>
        <taxon>Bacteria</taxon>
        <taxon>Pseudomonadati</taxon>
        <taxon>Pseudomonadota</taxon>
        <taxon>Alphaproteobacteria</taxon>
        <taxon>Rhodobacterales</taxon>
        <taxon>Roseobacteraceae</taxon>
        <taxon>Litoreibacter</taxon>
    </lineage>
</organism>
<sequence>MRALVVLMALAACGNQPNPPAASSARVTGISQFVADVSPSLSPEAQAIAASCGAQSATPEEMQVLSSVSRPLDAATTGMVSEIMTRETTLACLNANGVML</sequence>
<dbReference type="Proteomes" id="UP000199658">
    <property type="component" value="Unassembled WGS sequence"/>
</dbReference>
<dbReference type="EMBL" id="FOYO01000001">
    <property type="protein sequence ID" value="SFR40845.1"/>
    <property type="molecule type" value="Genomic_DNA"/>
</dbReference>
<dbReference type="AlphaFoldDB" id="A0A1I6GF60"/>
<dbReference type="STRING" id="670154.SAMN04488002_1380"/>
<dbReference type="RefSeq" id="WP_090214168.1">
    <property type="nucleotide sequence ID" value="NZ_FOYO01000001.1"/>
</dbReference>
<gene>
    <name evidence="1" type="ORF">SAMN04488002_1380</name>
</gene>
<evidence type="ECO:0000313" key="2">
    <source>
        <dbReference type="Proteomes" id="UP000199658"/>
    </source>
</evidence>
<dbReference type="OrthoDB" id="9925837at2"/>
<name>A0A1I6GF60_9RHOB</name>
<keyword evidence="2" id="KW-1185">Reference proteome</keyword>
<protein>
    <submittedName>
        <fullName evidence="1">Uncharacterized protein</fullName>
    </submittedName>
</protein>
<evidence type="ECO:0000313" key="1">
    <source>
        <dbReference type="EMBL" id="SFR40845.1"/>
    </source>
</evidence>
<proteinExistence type="predicted"/>